<evidence type="ECO:0000256" key="7">
    <source>
        <dbReference type="ARBA" id="ARBA00022786"/>
    </source>
</evidence>
<dbReference type="AlphaFoldDB" id="A0A9P6LA16"/>
<keyword evidence="5" id="KW-0677">Repeat</keyword>
<evidence type="ECO:0000256" key="4">
    <source>
        <dbReference type="ARBA" id="ARBA00022723"/>
    </source>
</evidence>
<evidence type="ECO:0000256" key="6">
    <source>
        <dbReference type="ARBA" id="ARBA00022771"/>
    </source>
</evidence>
<protein>
    <recommendedName>
        <fullName evidence="2">RBR-type E3 ubiquitin transferase</fullName>
        <ecNumber evidence="2">2.3.2.31</ecNumber>
    </recommendedName>
</protein>
<dbReference type="GO" id="GO:0008270">
    <property type="term" value="F:zinc ion binding"/>
    <property type="evidence" value="ECO:0007669"/>
    <property type="project" value="UniProtKB-KW"/>
</dbReference>
<dbReference type="EC" id="2.3.2.31" evidence="2"/>
<evidence type="ECO:0000256" key="8">
    <source>
        <dbReference type="ARBA" id="ARBA00022833"/>
    </source>
</evidence>
<feature type="domain" description="RING-type" evidence="10">
    <location>
        <begin position="228"/>
        <end position="469"/>
    </location>
</feature>
<reference evidence="11" key="1">
    <citation type="journal article" date="2020" name="Nat. Commun.">
        <title>Large-scale genome sequencing of mycorrhizal fungi provides insights into the early evolution of symbiotic traits.</title>
        <authorList>
            <person name="Miyauchi S."/>
            <person name="Kiss E."/>
            <person name="Kuo A."/>
            <person name="Drula E."/>
            <person name="Kohler A."/>
            <person name="Sanchez-Garcia M."/>
            <person name="Morin E."/>
            <person name="Andreopoulos B."/>
            <person name="Barry K.W."/>
            <person name="Bonito G."/>
            <person name="Buee M."/>
            <person name="Carver A."/>
            <person name="Chen C."/>
            <person name="Cichocki N."/>
            <person name="Clum A."/>
            <person name="Culley D."/>
            <person name="Crous P.W."/>
            <person name="Fauchery L."/>
            <person name="Girlanda M."/>
            <person name="Hayes R.D."/>
            <person name="Keri Z."/>
            <person name="LaButti K."/>
            <person name="Lipzen A."/>
            <person name="Lombard V."/>
            <person name="Magnuson J."/>
            <person name="Maillard F."/>
            <person name="Murat C."/>
            <person name="Nolan M."/>
            <person name="Ohm R.A."/>
            <person name="Pangilinan J."/>
            <person name="Pereira M.F."/>
            <person name="Perotto S."/>
            <person name="Peter M."/>
            <person name="Pfister S."/>
            <person name="Riley R."/>
            <person name="Sitrit Y."/>
            <person name="Stielow J.B."/>
            <person name="Szollosi G."/>
            <person name="Zifcakova L."/>
            <person name="Stursova M."/>
            <person name="Spatafora J.W."/>
            <person name="Tedersoo L."/>
            <person name="Vaario L.M."/>
            <person name="Yamada A."/>
            <person name="Yan M."/>
            <person name="Wang P."/>
            <person name="Xu J."/>
            <person name="Bruns T."/>
            <person name="Baldrian P."/>
            <person name="Vilgalys R."/>
            <person name="Dunand C."/>
            <person name="Henrissat B."/>
            <person name="Grigoriev I.V."/>
            <person name="Hibbett D."/>
            <person name="Nagy L.G."/>
            <person name="Martin F.M."/>
        </authorList>
    </citation>
    <scope>NUCLEOTIDE SEQUENCE</scope>
    <source>
        <strain evidence="11">UH-Tt-Lm1</strain>
    </source>
</reference>
<feature type="compositionally biased region" description="Pro residues" evidence="9">
    <location>
        <begin position="495"/>
        <end position="506"/>
    </location>
</feature>
<keyword evidence="3" id="KW-0808">Transferase</keyword>
<accession>A0A9P6LA16</accession>
<dbReference type="InterPro" id="IPR044066">
    <property type="entry name" value="TRIAD_supradom"/>
</dbReference>
<dbReference type="PROSITE" id="PS51873">
    <property type="entry name" value="TRIAD"/>
    <property type="match status" value="1"/>
</dbReference>
<feature type="region of interest" description="Disordered" evidence="9">
    <location>
        <begin position="484"/>
        <end position="506"/>
    </location>
</feature>
<dbReference type="Gene3D" id="1.20.120.1750">
    <property type="match status" value="1"/>
</dbReference>
<dbReference type="GO" id="GO:0016567">
    <property type="term" value="P:protein ubiquitination"/>
    <property type="evidence" value="ECO:0007669"/>
    <property type="project" value="InterPro"/>
</dbReference>
<dbReference type="Proteomes" id="UP000736335">
    <property type="component" value="Unassembled WGS sequence"/>
</dbReference>
<evidence type="ECO:0000256" key="9">
    <source>
        <dbReference type="SAM" id="MobiDB-lite"/>
    </source>
</evidence>
<dbReference type="GO" id="GO:0061630">
    <property type="term" value="F:ubiquitin protein ligase activity"/>
    <property type="evidence" value="ECO:0007669"/>
    <property type="project" value="UniProtKB-EC"/>
</dbReference>
<keyword evidence="8" id="KW-0862">Zinc</keyword>
<evidence type="ECO:0000313" key="11">
    <source>
        <dbReference type="EMBL" id="KAF9788557.1"/>
    </source>
</evidence>
<feature type="region of interest" description="Disordered" evidence="9">
    <location>
        <begin position="63"/>
        <end position="82"/>
    </location>
</feature>
<evidence type="ECO:0000256" key="2">
    <source>
        <dbReference type="ARBA" id="ARBA00012251"/>
    </source>
</evidence>
<dbReference type="InterPro" id="IPR031127">
    <property type="entry name" value="E3_UB_ligase_RBR"/>
</dbReference>
<name>A0A9P6LA16_9AGAM</name>
<comment type="caution">
    <text evidence="11">The sequence shown here is derived from an EMBL/GenBank/DDBJ whole genome shotgun (WGS) entry which is preliminary data.</text>
</comment>
<dbReference type="PANTHER" id="PTHR11685">
    <property type="entry name" value="RBR FAMILY RING FINGER AND IBR DOMAIN-CONTAINING"/>
    <property type="match status" value="1"/>
</dbReference>
<evidence type="ECO:0000256" key="5">
    <source>
        <dbReference type="ARBA" id="ARBA00022737"/>
    </source>
</evidence>
<sequence length="635" mass="70762">MEEIEAGEINATWPISMMAAEVLPPSSFDILSELLIAQLLEEDLANIEHGKAAEHSQLNLILHDSPESPQPHSEKVDDEPEADEVVAARLLVESARLTGDAAYAQSLHNSFDVASYQLAQKLAAAEKKIMLDAEFAKRLQAAEDGGEIDVDDPEMQDADKVLGSDVITSILAQDMNDKGKRKVTKVDSSSSTTVFDAFSPVPVLPEMRSEGKGKSKQHELPGYSKANPYPMCGICFEPFQATHSPISASLTANSSAKLPFGLRLPCPEQHPFCISCLSEYINGKLDPSGTGSMNTNTLVFPIRCPGCPVTLSETGIEDEVAMKILDEDSMSIWHHRKLLDSLPRQYCPNPKCSVLVMIDEDTEDTRAQCPACFQWVCVSCKAMWHKDITCEQYQTLPADERTPEDQLAIELAKAQQWRRCPGCHAIVELTQGCNHITCICKKEFCFKCGSLWDTIRQRCTSDPRCELWDETMLLDIREREREGAQANRLARAAPRPAPPVPERVDPHPPVPRHFAGFVGGGFLQPAVPEQRHHEPPPPQNFGFGDGGDFEWIDNPTAGNIAHQFTRQMIGTLTCGYCNNRLNSINDLRYHLSNVRYHSVYSCCGRFFKRDVDYERHRQAKPFHDNEAVRNAGNVF</sequence>
<keyword evidence="6" id="KW-0863">Zinc-finger</keyword>
<evidence type="ECO:0000313" key="12">
    <source>
        <dbReference type="Proteomes" id="UP000736335"/>
    </source>
</evidence>
<evidence type="ECO:0000259" key="10">
    <source>
        <dbReference type="PROSITE" id="PS51873"/>
    </source>
</evidence>
<gene>
    <name evidence="11" type="ORF">BJ322DRAFT_1049631</name>
</gene>
<keyword evidence="7" id="KW-0833">Ubl conjugation pathway</keyword>
<keyword evidence="4" id="KW-0479">Metal-binding</keyword>
<dbReference type="CDD" id="cd22584">
    <property type="entry name" value="Rcat_RBR_unk"/>
    <property type="match status" value="1"/>
</dbReference>
<proteinExistence type="predicted"/>
<evidence type="ECO:0000256" key="1">
    <source>
        <dbReference type="ARBA" id="ARBA00001798"/>
    </source>
</evidence>
<organism evidence="11 12">
    <name type="scientific">Thelephora terrestris</name>
    <dbReference type="NCBI Taxonomy" id="56493"/>
    <lineage>
        <taxon>Eukaryota</taxon>
        <taxon>Fungi</taxon>
        <taxon>Dikarya</taxon>
        <taxon>Basidiomycota</taxon>
        <taxon>Agaricomycotina</taxon>
        <taxon>Agaricomycetes</taxon>
        <taxon>Thelephorales</taxon>
        <taxon>Thelephoraceae</taxon>
        <taxon>Thelephora</taxon>
    </lineage>
</organism>
<dbReference type="SUPFAM" id="SSF57850">
    <property type="entry name" value="RING/U-box"/>
    <property type="match status" value="3"/>
</dbReference>
<dbReference type="Pfam" id="PF01485">
    <property type="entry name" value="IBR"/>
    <property type="match status" value="2"/>
</dbReference>
<dbReference type="InterPro" id="IPR002867">
    <property type="entry name" value="IBR_dom"/>
</dbReference>
<reference evidence="11" key="2">
    <citation type="submission" date="2020-11" db="EMBL/GenBank/DDBJ databases">
        <authorList>
            <consortium name="DOE Joint Genome Institute"/>
            <person name="Kuo A."/>
            <person name="Miyauchi S."/>
            <person name="Kiss E."/>
            <person name="Drula E."/>
            <person name="Kohler A."/>
            <person name="Sanchez-Garcia M."/>
            <person name="Andreopoulos B."/>
            <person name="Barry K.W."/>
            <person name="Bonito G."/>
            <person name="Buee M."/>
            <person name="Carver A."/>
            <person name="Chen C."/>
            <person name="Cichocki N."/>
            <person name="Clum A."/>
            <person name="Culley D."/>
            <person name="Crous P.W."/>
            <person name="Fauchery L."/>
            <person name="Girlanda M."/>
            <person name="Hayes R."/>
            <person name="Keri Z."/>
            <person name="Labutti K."/>
            <person name="Lipzen A."/>
            <person name="Lombard V."/>
            <person name="Magnuson J."/>
            <person name="Maillard F."/>
            <person name="Morin E."/>
            <person name="Murat C."/>
            <person name="Nolan M."/>
            <person name="Ohm R."/>
            <person name="Pangilinan J."/>
            <person name="Pereira M."/>
            <person name="Perotto S."/>
            <person name="Peter M."/>
            <person name="Riley R."/>
            <person name="Sitrit Y."/>
            <person name="Stielow B."/>
            <person name="Szollosi G."/>
            <person name="Zifcakova L."/>
            <person name="Stursova M."/>
            <person name="Spatafora J.W."/>
            <person name="Tedersoo L."/>
            <person name="Vaario L.-M."/>
            <person name="Yamada A."/>
            <person name="Yan M."/>
            <person name="Wang P."/>
            <person name="Xu J."/>
            <person name="Bruns T."/>
            <person name="Baldrian P."/>
            <person name="Vilgalys R."/>
            <person name="Henrissat B."/>
            <person name="Grigoriev I.V."/>
            <person name="Hibbett D."/>
            <person name="Nagy L.G."/>
            <person name="Martin F.M."/>
        </authorList>
    </citation>
    <scope>NUCLEOTIDE SEQUENCE</scope>
    <source>
        <strain evidence="11">UH-Tt-Lm1</strain>
    </source>
</reference>
<keyword evidence="12" id="KW-1185">Reference proteome</keyword>
<dbReference type="EMBL" id="WIUZ02000004">
    <property type="protein sequence ID" value="KAF9788557.1"/>
    <property type="molecule type" value="Genomic_DNA"/>
</dbReference>
<comment type="catalytic activity">
    <reaction evidence="1">
        <text>[E2 ubiquitin-conjugating enzyme]-S-ubiquitinyl-L-cysteine + [acceptor protein]-L-lysine = [E2 ubiquitin-conjugating enzyme]-L-cysteine + [acceptor protein]-N(6)-ubiquitinyl-L-lysine.</text>
        <dbReference type="EC" id="2.3.2.31"/>
    </reaction>
</comment>
<dbReference type="SMART" id="SM00647">
    <property type="entry name" value="IBR"/>
    <property type="match status" value="2"/>
</dbReference>
<dbReference type="OrthoDB" id="9977870at2759"/>
<evidence type="ECO:0000256" key="3">
    <source>
        <dbReference type="ARBA" id="ARBA00022679"/>
    </source>
</evidence>